<gene>
    <name evidence="9" type="ORF">BFP76_11590</name>
</gene>
<dbReference type="GO" id="GO:0015038">
    <property type="term" value="F:glutathione disulfide oxidoreductase activity"/>
    <property type="evidence" value="ECO:0007669"/>
    <property type="project" value="UniProtKB-UniRule"/>
</dbReference>
<reference evidence="9 10" key="1">
    <citation type="submission" date="2016-08" db="EMBL/GenBank/DDBJ databases">
        <title>Draft genome of Amylibacter sp. strain 4G11.</title>
        <authorList>
            <person name="Wong S.-K."/>
            <person name="Hamasaki K."/>
            <person name="Yoshizawa S."/>
        </authorList>
    </citation>
    <scope>NUCLEOTIDE SEQUENCE [LARGE SCALE GENOMIC DNA]</scope>
    <source>
        <strain evidence="9 10">4G11</strain>
    </source>
</reference>
<sequence>MKNVVIYTGNLCGFCTAAKNLLSNKGVNFTEINVHSNPEKRAEMMQRSNGGRTVPQIFIDDLHVGGSDDLHMLERAGKLDALLSA</sequence>
<dbReference type="InterPro" id="IPR002109">
    <property type="entry name" value="Glutaredoxin"/>
</dbReference>
<dbReference type="InterPro" id="IPR036249">
    <property type="entry name" value="Thioredoxin-like_sf"/>
</dbReference>
<dbReference type="GO" id="GO:0015035">
    <property type="term" value="F:protein-disulfide reductase activity"/>
    <property type="evidence" value="ECO:0007669"/>
    <property type="project" value="TreeGrafter"/>
</dbReference>
<evidence type="ECO:0000256" key="6">
    <source>
        <dbReference type="ARBA" id="ARBA00023284"/>
    </source>
</evidence>
<proteinExistence type="inferred from homology"/>
<dbReference type="InterPro" id="IPR014025">
    <property type="entry name" value="Glutaredoxin_subgr"/>
</dbReference>
<comment type="caution">
    <text evidence="9">The sequence shown here is derived from an EMBL/GenBank/DDBJ whole genome shotgun (WGS) entry which is preliminary data.</text>
</comment>
<evidence type="ECO:0000259" key="8">
    <source>
        <dbReference type="Pfam" id="PF00462"/>
    </source>
</evidence>
<organism evidence="9 10">
    <name type="scientific">Paramylibacter kogurei</name>
    <dbReference type="NCBI Taxonomy" id="1889778"/>
    <lineage>
        <taxon>Bacteria</taxon>
        <taxon>Pseudomonadati</taxon>
        <taxon>Pseudomonadota</taxon>
        <taxon>Alphaproteobacteria</taxon>
        <taxon>Rhodobacterales</taxon>
        <taxon>Paracoccaceae</taxon>
        <taxon>Paramylibacter</taxon>
    </lineage>
</organism>
<dbReference type="OrthoDB" id="9814618at2"/>
<dbReference type="PANTHER" id="PTHR46679">
    <property type="match status" value="1"/>
</dbReference>
<keyword evidence="6 7" id="KW-0676">Redox-active center</keyword>
<evidence type="ECO:0000313" key="9">
    <source>
        <dbReference type="EMBL" id="PIB26538.1"/>
    </source>
</evidence>
<evidence type="ECO:0000313" key="10">
    <source>
        <dbReference type="Proteomes" id="UP000231516"/>
    </source>
</evidence>
<dbReference type="RefSeq" id="WP_099591362.1">
    <property type="nucleotide sequence ID" value="NZ_MDGM01000003.1"/>
</dbReference>
<dbReference type="InterPro" id="IPR011900">
    <property type="entry name" value="GRX_bact"/>
</dbReference>
<dbReference type="AlphaFoldDB" id="A0A2G5KAH2"/>
<name>A0A2G5KAH2_9RHOB</name>
<comment type="similarity">
    <text evidence="2 7">Belongs to the glutaredoxin family.</text>
</comment>
<evidence type="ECO:0000256" key="4">
    <source>
        <dbReference type="ARBA" id="ARBA00022982"/>
    </source>
</evidence>
<keyword evidence="3 7" id="KW-0813">Transport</keyword>
<dbReference type="Pfam" id="PF00462">
    <property type="entry name" value="Glutaredoxin"/>
    <property type="match status" value="1"/>
</dbReference>
<keyword evidence="7" id="KW-0963">Cytoplasm</keyword>
<dbReference type="Proteomes" id="UP000231516">
    <property type="component" value="Unassembled WGS sequence"/>
</dbReference>
<dbReference type="PROSITE" id="PS51354">
    <property type="entry name" value="GLUTAREDOXIN_2"/>
    <property type="match status" value="1"/>
</dbReference>
<evidence type="ECO:0000256" key="7">
    <source>
        <dbReference type="RuleBase" id="RU364065"/>
    </source>
</evidence>
<protein>
    <recommendedName>
        <fullName evidence="7">Glutaredoxin</fullName>
    </recommendedName>
</protein>
<keyword evidence="5" id="KW-1015">Disulfide bond</keyword>
<dbReference type="CDD" id="cd03418">
    <property type="entry name" value="GRX_GRXb_1_3_like"/>
    <property type="match status" value="1"/>
</dbReference>
<dbReference type="NCBIfam" id="TIGR02181">
    <property type="entry name" value="GRX_bact"/>
    <property type="match status" value="1"/>
</dbReference>
<accession>A0A2G5KAH2</accession>
<dbReference type="PRINTS" id="PR00160">
    <property type="entry name" value="GLUTAREDOXIN"/>
</dbReference>
<dbReference type="GO" id="GO:0045454">
    <property type="term" value="P:cell redox homeostasis"/>
    <property type="evidence" value="ECO:0007669"/>
    <property type="project" value="InterPro"/>
</dbReference>
<feature type="domain" description="Glutaredoxin" evidence="8">
    <location>
        <begin position="4"/>
        <end position="64"/>
    </location>
</feature>
<evidence type="ECO:0000256" key="5">
    <source>
        <dbReference type="ARBA" id="ARBA00023157"/>
    </source>
</evidence>
<keyword evidence="4 7" id="KW-0249">Electron transport</keyword>
<keyword evidence="10" id="KW-1185">Reference proteome</keyword>
<dbReference type="EMBL" id="MDGM01000003">
    <property type="protein sequence ID" value="PIB26538.1"/>
    <property type="molecule type" value="Genomic_DNA"/>
</dbReference>
<dbReference type="SUPFAM" id="SSF52833">
    <property type="entry name" value="Thioredoxin-like"/>
    <property type="match status" value="1"/>
</dbReference>
<dbReference type="PANTHER" id="PTHR46679:SF1">
    <property type="entry name" value="GLUTAREDOXIN-2, MITOCHONDRIAL"/>
    <property type="match status" value="1"/>
</dbReference>
<evidence type="ECO:0000256" key="2">
    <source>
        <dbReference type="ARBA" id="ARBA00007787"/>
    </source>
</evidence>
<evidence type="ECO:0000256" key="3">
    <source>
        <dbReference type="ARBA" id="ARBA00022448"/>
    </source>
</evidence>
<evidence type="ECO:0000256" key="1">
    <source>
        <dbReference type="ARBA" id="ARBA00002549"/>
    </source>
</evidence>
<dbReference type="Gene3D" id="3.40.30.10">
    <property type="entry name" value="Glutaredoxin"/>
    <property type="match status" value="1"/>
</dbReference>
<comment type="function">
    <text evidence="1 7">Has a glutathione-disulfide oxidoreductase activity in the presence of NADPH and glutathione reductase. Reduces low molecular weight disulfides and proteins.</text>
</comment>